<evidence type="ECO:0000256" key="1">
    <source>
        <dbReference type="ARBA" id="ARBA00004141"/>
    </source>
</evidence>
<evidence type="ECO:0000313" key="7">
    <source>
        <dbReference type="EMBL" id="ALK44297.1"/>
    </source>
</evidence>
<evidence type="ECO:0000256" key="4">
    <source>
        <dbReference type="ARBA" id="ARBA00023136"/>
    </source>
</evidence>
<feature type="transmembrane region" description="Helical" evidence="5">
    <location>
        <begin position="69"/>
        <end position="92"/>
    </location>
</feature>
<feature type="transmembrane region" description="Helical" evidence="5">
    <location>
        <begin position="198"/>
        <end position="216"/>
    </location>
</feature>
<proteinExistence type="predicted"/>
<feature type="transmembrane region" description="Helical" evidence="5">
    <location>
        <begin position="178"/>
        <end position="193"/>
    </location>
</feature>
<feature type="transmembrane region" description="Helical" evidence="5">
    <location>
        <begin position="222"/>
        <end position="237"/>
    </location>
</feature>
<keyword evidence="2 5" id="KW-0812">Transmembrane</keyword>
<dbReference type="InterPro" id="IPR007016">
    <property type="entry name" value="O-antigen_ligase-rel_domated"/>
</dbReference>
<feature type="domain" description="O-antigen ligase-related" evidence="6">
    <location>
        <begin position="207"/>
        <end position="324"/>
    </location>
</feature>
<accession>A0A0P0LXT6</accession>
<feature type="transmembrane region" description="Helical" evidence="5">
    <location>
        <begin position="12"/>
        <end position="29"/>
    </location>
</feature>
<evidence type="ECO:0000256" key="2">
    <source>
        <dbReference type="ARBA" id="ARBA00022692"/>
    </source>
</evidence>
<dbReference type="EMBL" id="KT428295">
    <property type="protein sequence ID" value="ALK44297.1"/>
    <property type="molecule type" value="Genomic_DNA"/>
</dbReference>
<dbReference type="Pfam" id="PF04932">
    <property type="entry name" value="Wzy_C"/>
    <property type="match status" value="1"/>
</dbReference>
<reference evidence="7" key="1">
    <citation type="submission" date="2015-08" db="EMBL/GenBank/DDBJ databases">
        <title>Partial sequence of psychrophilic Colwellia sp.</title>
        <authorList>
            <person name="Pankowski J.A."/>
            <person name="Leong J.S."/>
            <person name="Nano F.E."/>
        </authorList>
    </citation>
    <scope>NUCLEOTIDE SEQUENCE</scope>
    <source>
        <strain evidence="7">C1</strain>
    </source>
</reference>
<name>A0A0P0LXT6_9GAMM</name>
<evidence type="ECO:0000256" key="5">
    <source>
        <dbReference type="SAM" id="Phobius"/>
    </source>
</evidence>
<evidence type="ECO:0000259" key="6">
    <source>
        <dbReference type="Pfam" id="PF04932"/>
    </source>
</evidence>
<feature type="transmembrane region" description="Helical" evidence="5">
    <location>
        <begin position="321"/>
        <end position="339"/>
    </location>
</feature>
<comment type="subcellular location">
    <subcellularLocation>
        <location evidence="1">Membrane</location>
        <topology evidence="1">Multi-pass membrane protein</topology>
    </subcellularLocation>
</comment>
<feature type="transmembrane region" description="Helical" evidence="5">
    <location>
        <begin position="98"/>
        <end position="116"/>
    </location>
</feature>
<keyword evidence="4 5" id="KW-0472">Membrane</keyword>
<feature type="transmembrane region" description="Helical" evidence="5">
    <location>
        <begin position="41"/>
        <end position="57"/>
    </location>
</feature>
<protein>
    <submittedName>
        <fullName evidence="7">Putative membrane protein of ExoQ family, involved in exopolysaccharide production</fullName>
    </submittedName>
</protein>
<feature type="transmembrane region" description="Helical" evidence="5">
    <location>
        <begin position="121"/>
        <end position="139"/>
    </location>
</feature>
<organism evidence="7">
    <name type="scientific">Colwellia sp. C1</name>
    <dbReference type="NCBI Taxonomy" id="1737566"/>
    <lineage>
        <taxon>Bacteria</taxon>
        <taxon>Pseudomonadati</taxon>
        <taxon>Pseudomonadota</taxon>
        <taxon>Gammaproteobacteria</taxon>
        <taxon>Alteromonadales</taxon>
        <taxon>Colwelliaceae</taxon>
        <taxon>Colwellia</taxon>
    </lineage>
</organism>
<evidence type="ECO:0000256" key="3">
    <source>
        <dbReference type="ARBA" id="ARBA00022989"/>
    </source>
</evidence>
<dbReference type="PANTHER" id="PTHR37422">
    <property type="entry name" value="TEICHURONIC ACID BIOSYNTHESIS PROTEIN TUAE"/>
    <property type="match status" value="1"/>
</dbReference>
<dbReference type="InterPro" id="IPR051533">
    <property type="entry name" value="WaaL-like"/>
</dbReference>
<dbReference type="GO" id="GO:0016020">
    <property type="term" value="C:membrane"/>
    <property type="evidence" value="ECO:0007669"/>
    <property type="project" value="UniProtKB-SubCell"/>
</dbReference>
<sequence>MTRQLPIKENNNPILAFVLLFFYTATVLIRPHEMLVSTRESFIIRILAILCFTAVCIRQRPLKLYPQHWMLLALVPLIIMSGFLNGSGMAGIDEAIKLFVSSLIPLFLYSTCITTIKRQHTLMFICLIAALIMVHNGHVQQTAFMGKGWALYSQSMGYIDLGERRITYLGFFSDPNDLGMLLVMCIPFTIYFYKKGKALIKLTMILVLFSLAYGIYLTGSRGTMLGAGSLLGVYFLVTYAGPKLFVASIALAPIAATVIASLQSNIDASANGRLEAWYHGIQMMMSNPIFGVGKGNFVEVHGLVAHNSYIHILGELGIPGYSLWGGALIFTVLVGYSFIKFNNKQKKINESTNLISPKKQSCTLTKTDKRLILEKENAVLLLNNEYALNQTLFFSIVGFMVTAFFLSKTFHLLLFIFIGMTLASHIRLVKLEPKLEQFFNTNIAIRSMLYCWVIIVAVYITLKMGL</sequence>
<dbReference type="AlphaFoldDB" id="A0A0P0LXT6"/>
<dbReference type="PANTHER" id="PTHR37422:SF13">
    <property type="entry name" value="LIPOPOLYSACCHARIDE BIOSYNTHESIS PROTEIN PA4999-RELATED"/>
    <property type="match status" value="1"/>
</dbReference>
<feature type="transmembrane region" description="Helical" evidence="5">
    <location>
        <begin position="443"/>
        <end position="462"/>
    </location>
</feature>
<keyword evidence="3 5" id="KW-1133">Transmembrane helix</keyword>
<feature type="transmembrane region" description="Helical" evidence="5">
    <location>
        <begin position="244"/>
        <end position="262"/>
    </location>
</feature>
<feature type="transmembrane region" description="Helical" evidence="5">
    <location>
        <begin position="386"/>
        <end position="406"/>
    </location>
</feature>